<protein>
    <submittedName>
        <fullName evidence="1">Uncharacterized protein</fullName>
    </submittedName>
</protein>
<accession>A0A8J3E9P5</accession>
<proteinExistence type="predicted"/>
<dbReference type="AlphaFoldDB" id="A0A8J3E9P5"/>
<dbReference type="EMBL" id="BMJS01000026">
    <property type="protein sequence ID" value="GGG03162.1"/>
    <property type="molecule type" value="Genomic_DNA"/>
</dbReference>
<keyword evidence="2" id="KW-1185">Reference proteome</keyword>
<sequence length="65" mass="7057">MPLSHPSGTGLGFGAVKFKAIVKTPFLRLSNEYNKKHSIHESAAAVITKSNFIKHYFARQRGGGG</sequence>
<dbReference type="Proteomes" id="UP000636949">
    <property type="component" value="Unassembled WGS sequence"/>
</dbReference>
<organism evidence="1 2">
    <name type="scientific">Cysteiniphilum litorale</name>
    <dbReference type="NCBI Taxonomy" id="2056700"/>
    <lineage>
        <taxon>Bacteria</taxon>
        <taxon>Pseudomonadati</taxon>
        <taxon>Pseudomonadota</taxon>
        <taxon>Gammaproteobacteria</taxon>
        <taxon>Thiotrichales</taxon>
        <taxon>Fastidiosibacteraceae</taxon>
        <taxon>Cysteiniphilum</taxon>
    </lineage>
</organism>
<reference evidence="1" key="2">
    <citation type="submission" date="2020-09" db="EMBL/GenBank/DDBJ databases">
        <authorList>
            <person name="Sun Q."/>
            <person name="Zhou Y."/>
        </authorList>
    </citation>
    <scope>NUCLEOTIDE SEQUENCE</scope>
    <source>
        <strain evidence="1">CGMCC 1.15758</strain>
    </source>
</reference>
<evidence type="ECO:0000313" key="2">
    <source>
        <dbReference type="Proteomes" id="UP000636949"/>
    </source>
</evidence>
<evidence type="ECO:0000313" key="1">
    <source>
        <dbReference type="EMBL" id="GGG03162.1"/>
    </source>
</evidence>
<reference evidence="1" key="1">
    <citation type="journal article" date="2014" name="Int. J. Syst. Evol. Microbiol.">
        <title>Complete genome sequence of Corynebacterium casei LMG S-19264T (=DSM 44701T), isolated from a smear-ripened cheese.</title>
        <authorList>
            <consortium name="US DOE Joint Genome Institute (JGI-PGF)"/>
            <person name="Walter F."/>
            <person name="Albersmeier A."/>
            <person name="Kalinowski J."/>
            <person name="Ruckert C."/>
        </authorList>
    </citation>
    <scope>NUCLEOTIDE SEQUENCE</scope>
    <source>
        <strain evidence="1">CGMCC 1.15758</strain>
    </source>
</reference>
<gene>
    <name evidence="1" type="ORF">GCM10010995_20760</name>
</gene>
<comment type="caution">
    <text evidence="1">The sequence shown here is derived from an EMBL/GenBank/DDBJ whole genome shotgun (WGS) entry which is preliminary data.</text>
</comment>
<name>A0A8J3E9P5_9GAMM</name>